<keyword evidence="2" id="KW-0813">Transport</keyword>
<feature type="transmembrane region" description="Helical" evidence="6">
    <location>
        <begin position="253"/>
        <end position="273"/>
    </location>
</feature>
<evidence type="ECO:0000256" key="6">
    <source>
        <dbReference type="SAM" id="Phobius"/>
    </source>
</evidence>
<keyword evidence="8" id="KW-0614">Plasmid</keyword>
<name>A0ABX7K5M3_9PSED</name>
<evidence type="ECO:0000256" key="3">
    <source>
        <dbReference type="ARBA" id="ARBA00022692"/>
    </source>
</evidence>
<keyword evidence="5 6" id="KW-0472">Membrane</keyword>
<evidence type="ECO:0000313" key="9">
    <source>
        <dbReference type="Proteomes" id="UP000663249"/>
    </source>
</evidence>
<keyword evidence="4 6" id="KW-1133">Transmembrane helix</keyword>
<dbReference type="PROSITE" id="PS00216">
    <property type="entry name" value="SUGAR_TRANSPORT_1"/>
    <property type="match status" value="1"/>
</dbReference>
<dbReference type="RefSeq" id="WP_064560585.1">
    <property type="nucleotide sequence ID" value="NZ_CP070507.1"/>
</dbReference>
<evidence type="ECO:0000256" key="1">
    <source>
        <dbReference type="ARBA" id="ARBA00004141"/>
    </source>
</evidence>
<comment type="subcellular location">
    <subcellularLocation>
        <location evidence="1">Membrane</location>
        <topology evidence="1">Multi-pass membrane protein</topology>
    </subcellularLocation>
</comment>
<feature type="transmembrane region" description="Helical" evidence="6">
    <location>
        <begin position="114"/>
        <end position="134"/>
    </location>
</feature>
<feature type="transmembrane region" description="Helical" evidence="6">
    <location>
        <begin position="174"/>
        <end position="193"/>
    </location>
</feature>
<dbReference type="InterPro" id="IPR020846">
    <property type="entry name" value="MFS_dom"/>
</dbReference>
<feature type="transmembrane region" description="Helical" evidence="6">
    <location>
        <begin position="214"/>
        <end position="241"/>
    </location>
</feature>
<dbReference type="InterPro" id="IPR005829">
    <property type="entry name" value="Sugar_transporter_CS"/>
</dbReference>
<feature type="transmembrane region" description="Helical" evidence="6">
    <location>
        <begin position="313"/>
        <end position="336"/>
    </location>
</feature>
<sequence>MTCEASPRSSPTRATQSPESASRFAIFVLLSALSVVPVNLIAPALPTMAVELLSDPAVISLAVAGYAVVTALVELISGAISDRYGRRPVALVSMAIFILASIGCAASANIMTFLFFRALQAAIAACFSVALVGIKETSSDRDGASRMGYAAMAWALAPMLGPTVGGALDQFLGWRAIFITLALCGTAMLLLSLRALGETAPSLTWRERSYLKSYALLLGSVRFWAYAACMAFSTATLYIFLVGAPLVIGGSSAVLGLYMGLVPTGFIFGSYLTGRFASRFPRGTALIAARALTCAGLLVGLMLTTMGNTDAPAFFLPCMFIGIGNGLTLPLANMGAMSLHSDLSGTAAGLAAAMQMGGGAVIVSIAGILLPEADTHALLAMMLSVALLALFAATVVALLERPLTTAHRPG</sequence>
<gene>
    <name evidence="8" type="ORF">JTY93_27930</name>
</gene>
<dbReference type="PANTHER" id="PTHR42718:SF9">
    <property type="entry name" value="MAJOR FACILITATOR SUPERFAMILY MULTIDRUG TRANSPORTER MFSC"/>
    <property type="match status" value="1"/>
</dbReference>
<feature type="transmembrane region" description="Helical" evidence="6">
    <location>
        <begin position="146"/>
        <end position="168"/>
    </location>
</feature>
<evidence type="ECO:0000256" key="2">
    <source>
        <dbReference type="ARBA" id="ARBA00022448"/>
    </source>
</evidence>
<accession>A0ABX7K5M3</accession>
<evidence type="ECO:0000313" key="8">
    <source>
        <dbReference type="EMBL" id="QSB42639.1"/>
    </source>
</evidence>
<feature type="transmembrane region" description="Helical" evidence="6">
    <location>
        <begin position="376"/>
        <end position="399"/>
    </location>
</feature>
<evidence type="ECO:0000256" key="5">
    <source>
        <dbReference type="ARBA" id="ARBA00023136"/>
    </source>
</evidence>
<evidence type="ECO:0000259" key="7">
    <source>
        <dbReference type="PROSITE" id="PS50850"/>
    </source>
</evidence>
<feature type="transmembrane region" description="Helical" evidence="6">
    <location>
        <begin position="285"/>
        <end position="307"/>
    </location>
</feature>
<dbReference type="InterPro" id="IPR011701">
    <property type="entry name" value="MFS"/>
</dbReference>
<evidence type="ECO:0000256" key="4">
    <source>
        <dbReference type="ARBA" id="ARBA00022989"/>
    </source>
</evidence>
<feature type="transmembrane region" description="Helical" evidence="6">
    <location>
        <begin position="89"/>
        <end position="108"/>
    </location>
</feature>
<feature type="transmembrane region" description="Helical" evidence="6">
    <location>
        <begin position="21"/>
        <end position="45"/>
    </location>
</feature>
<dbReference type="Gene3D" id="1.20.1720.10">
    <property type="entry name" value="Multidrug resistance protein D"/>
    <property type="match status" value="1"/>
</dbReference>
<dbReference type="PROSITE" id="PS50850">
    <property type="entry name" value="MFS"/>
    <property type="match status" value="1"/>
</dbReference>
<organism evidence="8 9">
    <name type="scientific">Pseudomonas hygromyciniae</name>
    <dbReference type="NCBI Taxonomy" id="2812000"/>
    <lineage>
        <taxon>Bacteria</taxon>
        <taxon>Pseudomonadati</taxon>
        <taxon>Pseudomonadota</taxon>
        <taxon>Gammaproteobacteria</taxon>
        <taxon>Pseudomonadales</taxon>
        <taxon>Pseudomonadaceae</taxon>
        <taxon>Pseudomonas</taxon>
    </lineage>
</organism>
<dbReference type="EMBL" id="CP070507">
    <property type="protein sequence ID" value="QSB42639.1"/>
    <property type="molecule type" value="Genomic_DNA"/>
</dbReference>
<keyword evidence="9" id="KW-1185">Reference proteome</keyword>
<dbReference type="InterPro" id="IPR036259">
    <property type="entry name" value="MFS_trans_sf"/>
</dbReference>
<protein>
    <submittedName>
        <fullName evidence="8">MFS transporter</fullName>
    </submittedName>
</protein>
<keyword evidence="3 6" id="KW-0812">Transmembrane</keyword>
<feature type="domain" description="Major facilitator superfamily (MFS) profile" evidence="7">
    <location>
        <begin position="23"/>
        <end position="404"/>
    </location>
</feature>
<dbReference type="SUPFAM" id="SSF103473">
    <property type="entry name" value="MFS general substrate transporter"/>
    <property type="match status" value="1"/>
</dbReference>
<feature type="transmembrane region" description="Helical" evidence="6">
    <location>
        <begin position="348"/>
        <end position="370"/>
    </location>
</feature>
<proteinExistence type="predicted"/>
<feature type="transmembrane region" description="Helical" evidence="6">
    <location>
        <begin position="57"/>
        <end position="77"/>
    </location>
</feature>
<dbReference type="PANTHER" id="PTHR42718">
    <property type="entry name" value="MAJOR FACILITATOR SUPERFAMILY MULTIDRUG TRANSPORTER MFSC"/>
    <property type="match status" value="1"/>
</dbReference>
<dbReference type="Proteomes" id="UP000663249">
    <property type="component" value="Plasmid pSDM007"/>
</dbReference>
<reference evidence="8 9" key="1">
    <citation type="submission" date="2021-02" db="EMBL/GenBank/DDBJ databases">
        <title>Genomic and phenotypic characterization of Pseudomonas hygromyciniae, a novel bacterial species discovered from a commercially purchased antibiotic vial.</title>
        <authorList>
            <person name="Turner T.L."/>
            <person name="Mitra S.D."/>
            <person name="Kochan T.J."/>
            <person name="Pincus N.B."/>
            <person name="Lebrun-Corbin M."/>
            <person name="Cheung B."/>
            <person name="Gatesy S.W."/>
            <person name="Afzal T."/>
            <person name="Ozer E.A."/>
            <person name="Hauser A.R."/>
        </authorList>
    </citation>
    <scope>NUCLEOTIDE SEQUENCE [LARGE SCALE GENOMIC DNA]</scope>
    <source>
        <strain evidence="8 9">SDM007</strain>
        <plasmid evidence="8 9">pSDM007</plasmid>
    </source>
</reference>
<geneLocation type="plasmid" evidence="8 9">
    <name>pSDM007</name>
</geneLocation>
<dbReference type="Pfam" id="PF07690">
    <property type="entry name" value="MFS_1"/>
    <property type="match status" value="1"/>
</dbReference>